<keyword evidence="1" id="KW-0677">Repeat</keyword>
<reference evidence="5 6" key="1">
    <citation type="submission" date="2019-02" db="EMBL/GenBank/DDBJ databases">
        <title>Deep-cultivation of Planctomycetes and their phenomic and genomic characterization uncovers novel biology.</title>
        <authorList>
            <person name="Wiegand S."/>
            <person name="Jogler M."/>
            <person name="Boedeker C."/>
            <person name="Pinto D."/>
            <person name="Vollmers J."/>
            <person name="Rivas-Marin E."/>
            <person name="Kohn T."/>
            <person name="Peeters S.H."/>
            <person name="Heuer A."/>
            <person name="Rast P."/>
            <person name="Oberbeckmann S."/>
            <person name="Bunk B."/>
            <person name="Jeske O."/>
            <person name="Meyerdierks A."/>
            <person name="Storesund J.E."/>
            <person name="Kallscheuer N."/>
            <person name="Luecker S."/>
            <person name="Lage O.M."/>
            <person name="Pohl T."/>
            <person name="Merkel B.J."/>
            <person name="Hornburger P."/>
            <person name="Mueller R.-W."/>
            <person name="Bruemmer F."/>
            <person name="Labrenz M."/>
            <person name="Spormann A.M."/>
            <person name="Op den Camp H."/>
            <person name="Overmann J."/>
            <person name="Amann R."/>
            <person name="Jetten M.S.M."/>
            <person name="Mascher T."/>
            <person name="Medema M.H."/>
            <person name="Devos D.P."/>
            <person name="Kaster A.-K."/>
            <person name="Ovreas L."/>
            <person name="Rohde M."/>
            <person name="Galperin M.Y."/>
            <person name="Jogler C."/>
        </authorList>
    </citation>
    <scope>NUCLEOTIDE SEQUENCE [LARGE SCALE GENOMIC DNA]</scope>
    <source>
        <strain evidence="5 6">Pan241w</strain>
    </source>
</reference>
<feature type="repeat" description="TPR" evidence="3">
    <location>
        <begin position="141"/>
        <end position="174"/>
    </location>
</feature>
<dbReference type="Gene3D" id="1.25.40.10">
    <property type="entry name" value="Tetratricopeptide repeat domain"/>
    <property type="match status" value="3"/>
</dbReference>
<dbReference type="KEGG" id="gaz:Pan241w_27620"/>
<feature type="repeat" description="TPR" evidence="3">
    <location>
        <begin position="175"/>
        <end position="208"/>
    </location>
</feature>
<name>A0A517RFQ9_9PLAN</name>
<dbReference type="PANTHER" id="PTHR44858:SF1">
    <property type="entry name" value="UDP-N-ACETYLGLUCOSAMINE--PEPTIDE N-ACETYLGLUCOSAMINYLTRANSFERASE SPINDLY-RELATED"/>
    <property type="match status" value="1"/>
</dbReference>
<dbReference type="Proteomes" id="UP000317171">
    <property type="component" value="Chromosome"/>
</dbReference>
<proteinExistence type="predicted"/>
<feature type="signal peptide" evidence="4">
    <location>
        <begin position="1"/>
        <end position="27"/>
    </location>
</feature>
<organism evidence="5 6">
    <name type="scientific">Gimesia alba</name>
    <dbReference type="NCBI Taxonomy" id="2527973"/>
    <lineage>
        <taxon>Bacteria</taxon>
        <taxon>Pseudomonadati</taxon>
        <taxon>Planctomycetota</taxon>
        <taxon>Planctomycetia</taxon>
        <taxon>Planctomycetales</taxon>
        <taxon>Planctomycetaceae</taxon>
        <taxon>Gimesia</taxon>
    </lineage>
</organism>
<feature type="repeat" description="TPR" evidence="3">
    <location>
        <begin position="243"/>
        <end position="276"/>
    </location>
</feature>
<evidence type="ECO:0000313" key="6">
    <source>
        <dbReference type="Proteomes" id="UP000317171"/>
    </source>
</evidence>
<feature type="repeat" description="TPR" evidence="3">
    <location>
        <begin position="209"/>
        <end position="242"/>
    </location>
</feature>
<dbReference type="Pfam" id="PF13414">
    <property type="entry name" value="TPR_11"/>
    <property type="match status" value="1"/>
</dbReference>
<dbReference type="RefSeq" id="WP_145216299.1">
    <property type="nucleotide sequence ID" value="NZ_CP036269.1"/>
</dbReference>
<dbReference type="PROSITE" id="PS50005">
    <property type="entry name" value="TPR"/>
    <property type="match status" value="5"/>
</dbReference>
<dbReference type="OrthoDB" id="229305at2"/>
<feature type="chain" id="PRO_5022065841" evidence="4">
    <location>
        <begin position="28"/>
        <end position="365"/>
    </location>
</feature>
<evidence type="ECO:0000256" key="3">
    <source>
        <dbReference type="PROSITE-ProRule" id="PRU00339"/>
    </source>
</evidence>
<dbReference type="SMART" id="SM00028">
    <property type="entry name" value="TPR"/>
    <property type="match status" value="6"/>
</dbReference>
<dbReference type="Pfam" id="PF13174">
    <property type="entry name" value="TPR_6"/>
    <property type="match status" value="1"/>
</dbReference>
<dbReference type="SUPFAM" id="SSF48452">
    <property type="entry name" value="TPR-like"/>
    <property type="match status" value="1"/>
</dbReference>
<evidence type="ECO:0000256" key="4">
    <source>
        <dbReference type="SAM" id="SignalP"/>
    </source>
</evidence>
<dbReference type="InterPro" id="IPR011990">
    <property type="entry name" value="TPR-like_helical_dom_sf"/>
</dbReference>
<keyword evidence="6" id="KW-1185">Reference proteome</keyword>
<feature type="repeat" description="TPR" evidence="3">
    <location>
        <begin position="107"/>
        <end position="140"/>
    </location>
</feature>
<dbReference type="InterPro" id="IPR019734">
    <property type="entry name" value="TPR_rpt"/>
</dbReference>
<dbReference type="PANTHER" id="PTHR44858">
    <property type="entry name" value="TETRATRICOPEPTIDE REPEAT PROTEIN 6"/>
    <property type="match status" value="1"/>
</dbReference>
<dbReference type="Pfam" id="PF13181">
    <property type="entry name" value="TPR_8"/>
    <property type="match status" value="1"/>
</dbReference>
<dbReference type="AlphaFoldDB" id="A0A517RFQ9"/>
<dbReference type="InterPro" id="IPR050498">
    <property type="entry name" value="Ycf3"/>
</dbReference>
<accession>A0A517RFQ9</accession>
<dbReference type="PROSITE" id="PS50293">
    <property type="entry name" value="TPR_REGION"/>
    <property type="match status" value="2"/>
</dbReference>
<dbReference type="EMBL" id="CP036269">
    <property type="protein sequence ID" value="QDT42675.1"/>
    <property type="molecule type" value="Genomic_DNA"/>
</dbReference>
<evidence type="ECO:0000313" key="5">
    <source>
        <dbReference type="EMBL" id="QDT42675.1"/>
    </source>
</evidence>
<dbReference type="Pfam" id="PF00515">
    <property type="entry name" value="TPR_1"/>
    <property type="match status" value="1"/>
</dbReference>
<sequence length="365" mass="41370" precursor="true">MPTQFKTHPLLVLLICEMAFCSVSAFGAEAPKIQPRIKIVTAKDAEIKTSGGTLQKVNPGEVVLITQNNKEWLWIPLLGGWIKQTDVRSPEELIQFLNEALKTEPTAERYHLRGIAFLVLKKNDQALSDFDAALKLKTDNPHIYVNRGNIQRLKGEYAKALADLNQAIQLNPSSANAFHIRGLIYFENNQPQKAIADFNEAIRLNPQMVSALNARGIVYRDLNQLDRSLQDFNQAIKVNKFVSEVFSNRASLWEQRQQFESAIKDYQRALELNPVSATAHNDLAWLFATCPDTKYHDPKVAVTHAEQACELTRSADWNMLDTLATAYRENQQMDLAVKTLTQAIQKAPTDQKNELKKKLEIFKKL</sequence>
<keyword evidence="5" id="KW-0449">Lipoprotein</keyword>
<gene>
    <name evidence="5" type="ORF">Pan241w_27620</name>
</gene>
<protein>
    <submittedName>
        <fullName evidence="5">Lipoprotein NlpI</fullName>
    </submittedName>
</protein>
<evidence type="ECO:0000256" key="1">
    <source>
        <dbReference type="ARBA" id="ARBA00022737"/>
    </source>
</evidence>
<evidence type="ECO:0000256" key="2">
    <source>
        <dbReference type="ARBA" id="ARBA00022803"/>
    </source>
</evidence>
<keyword evidence="4" id="KW-0732">Signal</keyword>
<keyword evidence="2 3" id="KW-0802">TPR repeat</keyword>